<feature type="transmembrane region" description="Helical" evidence="9">
    <location>
        <begin position="72"/>
        <end position="87"/>
    </location>
</feature>
<evidence type="ECO:0000256" key="2">
    <source>
        <dbReference type="ARBA" id="ARBA00012438"/>
    </source>
</evidence>
<dbReference type="SUPFAM" id="SSF55874">
    <property type="entry name" value="ATPase domain of HSP90 chaperone/DNA topoisomerase II/histidine kinase"/>
    <property type="match status" value="1"/>
</dbReference>
<feature type="domain" description="Signal transduction histidine kinase subgroup 3 dimerisation and phosphoacceptor" evidence="11">
    <location>
        <begin position="172"/>
        <end position="231"/>
    </location>
</feature>
<keyword evidence="7" id="KW-0067">ATP-binding</keyword>
<gene>
    <name evidence="12" type="ORF">KR50_31160</name>
</gene>
<evidence type="ECO:0000313" key="12">
    <source>
        <dbReference type="EMBL" id="KIL45534.1"/>
    </source>
</evidence>
<evidence type="ECO:0000256" key="5">
    <source>
        <dbReference type="ARBA" id="ARBA00022741"/>
    </source>
</evidence>
<keyword evidence="4 12" id="KW-0808">Transferase</keyword>
<evidence type="ECO:0000256" key="7">
    <source>
        <dbReference type="ARBA" id="ARBA00022840"/>
    </source>
</evidence>
<comment type="caution">
    <text evidence="12">The sequence shown here is derived from an EMBL/GenBank/DDBJ whole genome shotgun (WGS) entry which is preliminary data.</text>
</comment>
<keyword evidence="13" id="KW-1185">Reference proteome</keyword>
<dbReference type="InterPro" id="IPR050482">
    <property type="entry name" value="Sensor_HK_TwoCompSys"/>
</dbReference>
<evidence type="ECO:0000256" key="4">
    <source>
        <dbReference type="ARBA" id="ARBA00022679"/>
    </source>
</evidence>
<evidence type="ECO:0000256" key="6">
    <source>
        <dbReference type="ARBA" id="ARBA00022777"/>
    </source>
</evidence>
<evidence type="ECO:0000259" key="10">
    <source>
        <dbReference type="Pfam" id="PF02518"/>
    </source>
</evidence>
<dbReference type="GO" id="GO:0046983">
    <property type="term" value="F:protein dimerization activity"/>
    <property type="evidence" value="ECO:0007669"/>
    <property type="project" value="InterPro"/>
</dbReference>
<dbReference type="PANTHER" id="PTHR24421">
    <property type="entry name" value="NITRATE/NITRITE SENSOR PROTEIN NARX-RELATED"/>
    <property type="match status" value="1"/>
</dbReference>
<dbReference type="GO" id="GO:0000155">
    <property type="term" value="F:phosphorelay sensor kinase activity"/>
    <property type="evidence" value="ECO:0007669"/>
    <property type="project" value="InterPro"/>
</dbReference>
<dbReference type="Pfam" id="PF07730">
    <property type="entry name" value="HisKA_3"/>
    <property type="match status" value="1"/>
</dbReference>
<feature type="domain" description="Histidine kinase/HSP90-like ATPase" evidence="10">
    <location>
        <begin position="274"/>
        <end position="347"/>
    </location>
</feature>
<feature type="transmembrane region" description="Helical" evidence="9">
    <location>
        <begin position="27"/>
        <end position="43"/>
    </location>
</feature>
<keyword evidence="9" id="KW-0812">Transmembrane</keyword>
<name>A0A0C2RUZ9_9BACL</name>
<dbReference type="PATRIC" id="fig|220754.4.peg.3130"/>
<evidence type="ECO:0000256" key="1">
    <source>
        <dbReference type="ARBA" id="ARBA00000085"/>
    </source>
</evidence>
<evidence type="ECO:0000256" key="3">
    <source>
        <dbReference type="ARBA" id="ARBA00022553"/>
    </source>
</evidence>
<evidence type="ECO:0000313" key="13">
    <source>
        <dbReference type="Proteomes" id="UP000031972"/>
    </source>
</evidence>
<comment type="catalytic activity">
    <reaction evidence="1">
        <text>ATP + protein L-histidine = ADP + protein N-phospho-L-histidine.</text>
        <dbReference type="EC" id="2.7.13.3"/>
    </reaction>
</comment>
<dbReference type="PANTHER" id="PTHR24421:SF10">
    <property type="entry name" value="NITRATE_NITRITE SENSOR PROTEIN NARQ"/>
    <property type="match status" value="1"/>
</dbReference>
<dbReference type="EC" id="2.7.13.3" evidence="2"/>
<dbReference type="InterPro" id="IPR011712">
    <property type="entry name" value="Sig_transdc_His_kin_sub3_dim/P"/>
</dbReference>
<keyword evidence="3" id="KW-0597">Phosphoprotein</keyword>
<keyword evidence="9" id="KW-0472">Membrane</keyword>
<dbReference type="AlphaFoldDB" id="A0A0C2RUZ9"/>
<dbReference type="CDD" id="cd16917">
    <property type="entry name" value="HATPase_UhpB-NarQ-NarX-like"/>
    <property type="match status" value="1"/>
</dbReference>
<dbReference type="OrthoDB" id="199946at2"/>
<dbReference type="Proteomes" id="UP000031972">
    <property type="component" value="Unassembled WGS sequence"/>
</dbReference>
<accession>A0A0C2RUZ9</accession>
<dbReference type="Gene3D" id="3.30.565.10">
    <property type="entry name" value="Histidine kinase-like ATPase, C-terminal domain"/>
    <property type="match status" value="1"/>
</dbReference>
<dbReference type="RefSeq" id="WP_041060528.1">
    <property type="nucleotide sequence ID" value="NZ_JXRR01000018.1"/>
</dbReference>
<dbReference type="Gene3D" id="1.20.5.1930">
    <property type="match status" value="1"/>
</dbReference>
<evidence type="ECO:0000259" key="11">
    <source>
        <dbReference type="Pfam" id="PF07730"/>
    </source>
</evidence>
<keyword evidence="8" id="KW-0902">Two-component regulatory system</keyword>
<protein>
    <recommendedName>
        <fullName evidence="2">histidine kinase</fullName>
        <ecNumber evidence="2">2.7.13.3</ecNumber>
    </recommendedName>
</protein>
<keyword evidence="6 12" id="KW-0418">Kinase</keyword>
<dbReference type="GO" id="GO:0005524">
    <property type="term" value="F:ATP binding"/>
    <property type="evidence" value="ECO:0007669"/>
    <property type="project" value="UniProtKB-KW"/>
</dbReference>
<dbReference type="Pfam" id="PF02518">
    <property type="entry name" value="HATPase_c"/>
    <property type="match status" value="1"/>
</dbReference>
<evidence type="ECO:0000256" key="9">
    <source>
        <dbReference type="SAM" id="Phobius"/>
    </source>
</evidence>
<feature type="transmembrane region" description="Helical" evidence="9">
    <location>
        <begin position="5"/>
        <end position="21"/>
    </location>
</feature>
<proteinExistence type="predicted"/>
<evidence type="ECO:0000256" key="8">
    <source>
        <dbReference type="ARBA" id="ARBA00023012"/>
    </source>
</evidence>
<dbReference type="InterPro" id="IPR036890">
    <property type="entry name" value="HATPase_C_sf"/>
</dbReference>
<feature type="transmembrane region" description="Helical" evidence="9">
    <location>
        <begin position="94"/>
        <end position="113"/>
    </location>
</feature>
<dbReference type="GO" id="GO:0016020">
    <property type="term" value="C:membrane"/>
    <property type="evidence" value="ECO:0007669"/>
    <property type="project" value="InterPro"/>
</dbReference>
<organism evidence="12 13">
    <name type="scientific">Jeotgalibacillus campisalis</name>
    <dbReference type="NCBI Taxonomy" id="220754"/>
    <lineage>
        <taxon>Bacteria</taxon>
        <taxon>Bacillati</taxon>
        <taxon>Bacillota</taxon>
        <taxon>Bacilli</taxon>
        <taxon>Bacillales</taxon>
        <taxon>Caryophanaceae</taxon>
        <taxon>Jeotgalibacillus</taxon>
    </lineage>
</organism>
<dbReference type="EMBL" id="JXRR01000018">
    <property type="protein sequence ID" value="KIL45534.1"/>
    <property type="molecule type" value="Genomic_DNA"/>
</dbReference>
<sequence>MKQFWVRFSLFSLIWILIILFQSESRPVSILIFAGALSVYFFLSLNKSLFFLYVVQTLFILSHGIWQHTEVGLYVVALLYLSIEASFRIKQSYFFSYILLNLLFSFIITFLSYGRFVEWLLLTVLVYFPVLKLNRMIMERNEQKEIYETLLNEYRKVKRLSISGERNARLEERTRIARDIHDSVGHRLTALIMKLEVLTIQDNKTGYTELKRMAQESLNETRHAVKALQTEENEGIATVVHLIRKLEAESHILVQFTMKQGVLSFPISNETSVVLYRVLQEALTNAMRHAQSREVHITLGKSAADSLSFEIRNSIYKAEAFSYGFGLTNMKKRAEELNGNLEAYQTEKEFIVRGAIPILWGEKI</sequence>
<reference evidence="12 13" key="1">
    <citation type="submission" date="2015-01" db="EMBL/GenBank/DDBJ databases">
        <title>Jeotgalibacillus campisalis genome sequencing.</title>
        <authorList>
            <person name="Goh K.M."/>
            <person name="Chan K.-G."/>
            <person name="Yaakop A.S."/>
            <person name="Ee R."/>
            <person name="Gan H.M."/>
            <person name="Chan C.S."/>
        </authorList>
    </citation>
    <scope>NUCLEOTIDE SEQUENCE [LARGE SCALE GENOMIC DNA]</scope>
    <source>
        <strain evidence="12 13">SF-57</strain>
    </source>
</reference>
<keyword evidence="9" id="KW-1133">Transmembrane helix</keyword>
<keyword evidence="5" id="KW-0547">Nucleotide-binding</keyword>
<dbReference type="InterPro" id="IPR003594">
    <property type="entry name" value="HATPase_dom"/>
</dbReference>